<dbReference type="EMBL" id="JARSBN010000001">
    <property type="protein sequence ID" value="MDG4714554.1"/>
    <property type="molecule type" value="Genomic_DNA"/>
</dbReference>
<evidence type="ECO:0000313" key="3">
    <source>
        <dbReference type="Proteomes" id="UP001529085"/>
    </source>
</evidence>
<dbReference type="PROSITE" id="PS51257">
    <property type="entry name" value="PROKAR_LIPOPROTEIN"/>
    <property type="match status" value="1"/>
</dbReference>
<reference evidence="2 3" key="1">
    <citation type="submission" date="2023-03" db="EMBL/GenBank/DDBJ databases">
        <title>Strain YYF002 represents a novel species in the genus Winogradskyella isolated from seawater.</title>
        <authorList>
            <person name="Fu Z.-Y."/>
        </authorList>
    </citation>
    <scope>NUCLEOTIDE SEQUENCE [LARGE SCALE GENOMIC DNA]</scope>
    <source>
        <strain evidence="2 3">YYF002</strain>
    </source>
</reference>
<accession>A0ABT6FY59</accession>
<sequence>MRIIKNTMLLVLMMSIVTLTSCSSDDDGGSGGNAPSGTLVAKVDGTNYESWEISSSATIANNGNNLIIIASNSDGNAFSFTIWGYEGVGTYDFDASVISNVNVASYTETDVDLNNPQNSTTEIWQAPYDDSMVGSLSVSEETDDKLIGTFEFTCKNVNGDQSVKTITNGSFNLNKQVQ</sequence>
<keyword evidence="1" id="KW-0732">Signal</keyword>
<name>A0ABT6FY59_9FLAO</name>
<feature type="chain" id="PRO_5047137863" evidence="1">
    <location>
        <begin position="25"/>
        <end position="178"/>
    </location>
</feature>
<keyword evidence="3" id="KW-1185">Reference proteome</keyword>
<gene>
    <name evidence="2" type="ORF">P7122_01630</name>
</gene>
<proteinExistence type="predicted"/>
<dbReference type="RefSeq" id="WP_278004037.1">
    <property type="nucleotide sequence ID" value="NZ_JARSBN010000001.1"/>
</dbReference>
<evidence type="ECO:0000313" key="2">
    <source>
        <dbReference type="EMBL" id="MDG4714554.1"/>
    </source>
</evidence>
<organism evidence="2 3">
    <name type="scientific">Winogradskyella marincola</name>
    <dbReference type="NCBI Taxonomy" id="3037795"/>
    <lineage>
        <taxon>Bacteria</taxon>
        <taxon>Pseudomonadati</taxon>
        <taxon>Bacteroidota</taxon>
        <taxon>Flavobacteriia</taxon>
        <taxon>Flavobacteriales</taxon>
        <taxon>Flavobacteriaceae</taxon>
        <taxon>Winogradskyella</taxon>
    </lineage>
</organism>
<dbReference type="InterPro" id="IPR046219">
    <property type="entry name" value="DUF6252"/>
</dbReference>
<evidence type="ECO:0000256" key="1">
    <source>
        <dbReference type="SAM" id="SignalP"/>
    </source>
</evidence>
<feature type="signal peptide" evidence="1">
    <location>
        <begin position="1"/>
        <end position="24"/>
    </location>
</feature>
<comment type="caution">
    <text evidence="2">The sequence shown here is derived from an EMBL/GenBank/DDBJ whole genome shotgun (WGS) entry which is preliminary data.</text>
</comment>
<protein>
    <submittedName>
        <fullName evidence="2">DUF6252 family protein</fullName>
    </submittedName>
</protein>
<dbReference type="Pfam" id="PF19765">
    <property type="entry name" value="DUF6252"/>
    <property type="match status" value="1"/>
</dbReference>
<dbReference type="Proteomes" id="UP001529085">
    <property type="component" value="Unassembled WGS sequence"/>
</dbReference>